<organism evidence="4 5">
    <name type="scientific">Trinickia violacea</name>
    <dbReference type="NCBI Taxonomy" id="2571746"/>
    <lineage>
        <taxon>Bacteria</taxon>
        <taxon>Pseudomonadati</taxon>
        <taxon>Pseudomonadota</taxon>
        <taxon>Betaproteobacteria</taxon>
        <taxon>Burkholderiales</taxon>
        <taxon>Burkholderiaceae</taxon>
        <taxon>Trinickia</taxon>
    </lineage>
</organism>
<evidence type="ECO:0000256" key="1">
    <source>
        <dbReference type="SAM" id="MobiDB-lite"/>
    </source>
</evidence>
<feature type="compositionally biased region" description="Polar residues" evidence="1">
    <location>
        <begin position="129"/>
        <end position="149"/>
    </location>
</feature>
<evidence type="ECO:0000313" key="5">
    <source>
        <dbReference type="Proteomes" id="UP000298656"/>
    </source>
</evidence>
<evidence type="ECO:0000256" key="2">
    <source>
        <dbReference type="SAM" id="SignalP"/>
    </source>
</evidence>
<dbReference type="KEGG" id="tvl:FAZ95_11960"/>
<sequence length="404" mass="40245">MRRAVCLFMSCVMSVMGCDAHAATLCSGGKPGTGCAASAPSSPSPPSQPSPPPQTSSPPVATQSGTAGGGHSTGPSYNSNPSSGGVHSTGPSYNSNPSSGGGSGAGTAAAIAAGAVLLGGLAAAIISRSNPASTPSADGASQSGATGPVTSPVGEGSAPPPLEVASVPIAASAPERLSIVPNLLGLTVSAALKALEQNGLVIGVDDKDPGASGRHVATQSIMPGEHVPPGTAVTVTLGAAPAPKPKPPVAHHTQGPTQPGRNVPPTAQPELPALPVASGPASREVSPGRAGSSEVASQPPDKPPVGVEPDQPADWPDVTLVAALLALAGAAAYAVRKWWLRPHLVCRISMRADVGQQSCRMSSRHAHLPSVDVRLASQPWEAHVVDASRPSHRERDHVRRPRHA</sequence>
<dbReference type="AlphaFoldDB" id="A0A4P8IPE0"/>
<feature type="region of interest" description="Disordered" evidence="1">
    <location>
        <begin position="385"/>
        <end position="404"/>
    </location>
</feature>
<proteinExistence type="predicted"/>
<feature type="domain" description="PASTA" evidence="3">
    <location>
        <begin position="173"/>
        <end position="239"/>
    </location>
</feature>
<feature type="region of interest" description="Disordered" evidence="1">
    <location>
        <begin position="34"/>
        <end position="106"/>
    </location>
</feature>
<dbReference type="SMART" id="SM00740">
    <property type="entry name" value="PASTA"/>
    <property type="match status" value="1"/>
</dbReference>
<feature type="region of interest" description="Disordered" evidence="1">
    <location>
        <begin position="129"/>
        <end position="160"/>
    </location>
</feature>
<dbReference type="InterPro" id="IPR005543">
    <property type="entry name" value="PASTA_dom"/>
</dbReference>
<feature type="compositionally biased region" description="Basic and acidic residues" evidence="1">
    <location>
        <begin position="385"/>
        <end position="397"/>
    </location>
</feature>
<feature type="compositionally biased region" description="Low complexity" evidence="1">
    <location>
        <begin position="73"/>
        <end position="85"/>
    </location>
</feature>
<dbReference type="RefSeq" id="WP_137332651.1">
    <property type="nucleotide sequence ID" value="NZ_CP040077.1"/>
</dbReference>
<feature type="signal peptide" evidence="2">
    <location>
        <begin position="1"/>
        <end position="22"/>
    </location>
</feature>
<accession>A0A4P8IPE0</accession>
<dbReference type="PROSITE" id="PS51257">
    <property type="entry name" value="PROKAR_LIPOPROTEIN"/>
    <property type="match status" value="1"/>
</dbReference>
<dbReference type="EMBL" id="CP040077">
    <property type="protein sequence ID" value="QCP49827.1"/>
    <property type="molecule type" value="Genomic_DNA"/>
</dbReference>
<dbReference type="Gene3D" id="3.30.10.20">
    <property type="match status" value="1"/>
</dbReference>
<gene>
    <name evidence="4" type="ORF">FAZ95_11960</name>
</gene>
<keyword evidence="2" id="KW-0732">Signal</keyword>
<dbReference type="CDD" id="cd06577">
    <property type="entry name" value="PASTA_pknB"/>
    <property type="match status" value="1"/>
</dbReference>
<feature type="region of interest" description="Disordered" evidence="1">
    <location>
        <begin position="237"/>
        <end position="313"/>
    </location>
</feature>
<keyword evidence="5" id="KW-1185">Reference proteome</keyword>
<dbReference type="PROSITE" id="PS51178">
    <property type="entry name" value="PASTA"/>
    <property type="match status" value="1"/>
</dbReference>
<dbReference type="SUPFAM" id="SSF54184">
    <property type="entry name" value="Penicillin-binding protein 2x (pbp-2x), c-terminal domain"/>
    <property type="match status" value="1"/>
</dbReference>
<feature type="compositionally biased region" description="Pro residues" evidence="1">
    <location>
        <begin position="42"/>
        <end position="56"/>
    </location>
</feature>
<feature type="chain" id="PRO_5020985925" evidence="2">
    <location>
        <begin position="23"/>
        <end position="404"/>
    </location>
</feature>
<dbReference type="Pfam" id="PF03793">
    <property type="entry name" value="PASTA"/>
    <property type="match status" value="1"/>
</dbReference>
<reference evidence="4 5" key="1">
    <citation type="submission" date="2019-05" db="EMBL/GenBank/DDBJ databases">
        <title>Burkholderia sp. DHOD12, isolated from subtropical forest soil.</title>
        <authorList>
            <person name="Gao Z.-H."/>
            <person name="Qiu L.-H."/>
        </authorList>
    </citation>
    <scope>NUCLEOTIDE SEQUENCE [LARGE SCALE GENOMIC DNA]</scope>
    <source>
        <strain evidence="4 5">DHOD12</strain>
    </source>
</reference>
<protein>
    <submittedName>
        <fullName evidence="4">PASTA domain-containing protein</fullName>
    </submittedName>
</protein>
<name>A0A4P8IPE0_9BURK</name>
<evidence type="ECO:0000313" key="4">
    <source>
        <dbReference type="EMBL" id="QCP49827.1"/>
    </source>
</evidence>
<dbReference type="Proteomes" id="UP000298656">
    <property type="component" value="Chromosome 1"/>
</dbReference>
<evidence type="ECO:0000259" key="3">
    <source>
        <dbReference type="PROSITE" id="PS51178"/>
    </source>
</evidence>